<dbReference type="OrthoDB" id="425190at2759"/>
<dbReference type="SMART" id="SM00020">
    <property type="entry name" value="Tryp_SPc"/>
    <property type="match status" value="1"/>
</dbReference>
<dbReference type="PROSITE" id="PS50240">
    <property type="entry name" value="TRYPSIN_DOM"/>
    <property type="match status" value="1"/>
</dbReference>
<dbReference type="InterPro" id="IPR043504">
    <property type="entry name" value="Peptidase_S1_PA_chymotrypsin"/>
</dbReference>
<proteinExistence type="predicted"/>
<dbReference type="GO" id="GO:0004252">
    <property type="term" value="F:serine-type endopeptidase activity"/>
    <property type="evidence" value="ECO:0007669"/>
    <property type="project" value="InterPro"/>
</dbReference>
<reference evidence="2" key="1">
    <citation type="submission" date="2022-03" db="EMBL/GenBank/DDBJ databases">
        <authorList>
            <person name="Martin C."/>
        </authorList>
    </citation>
    <scope>NUCLEOTIDE SEQUENCE</scope>
</reference>
<name>A0A8J1UT73_OWEFU</name>
<dbReference type="PANTHER" id="PTHR24252">
    <property type="entry name" value="ACROSIN-RELATED"/>
    <property type="match status" value="1"/>
</dbReference>
<evidence type="ECO:0000313" key="2">
    <source>
        <dbReference type="EMBL" id="CAH1779973.1"/>
    </source>
</evidence>
<protein>
    <submittedName>
        <fullName evidence="2">Uncharacterized protein</fullName>
    </submittedName>
</protein>
<evidence type="ECO:0000256" key="1">
    <source>
        <dbReference type="ARBA" id="ARBA00023157"/>
    </source>
</evidence>
<dbReference type="Proteomes" id="UP000749559">
    <property type="component" value="Unassembled WGS sequence"/>
</dbReference>
<dbReference type="InterPro" id="IPR001254">
    <property type="entry name" value="Trypsin_dom"/>
</dbReference>
<dbReference type="PRINTS" id="PR00722">
    <property type="entry name" value="CHYMOTRYPSIN"/>
</dbReference>
<comment type="caution">
    <text evidence="2">The sequence shown here is derived from an EMBL/GenBank/DDBJ whole genome shotgun (WGS) entry which is preliminary data.</text>
</comment>
<dbReference type="EMBL" id="CAIIXF020000003">
    <property type="protein sequence ID" value="CAH1779973.1"/>
    <property type="molecule type" value="Genomic_DNA"/>
</dbReference>
<dbReference type="CDD" id="cd00190">
    <property type="entry name" value="Tryp_SPc"/>
    <property type="match status" value="1"/>
</dbReference>
<dbReference type="GO" id="GO:0006508">
    <property type="term" value="P:proteolysis"/>
    <property type="evidence" value="ECO:0007669"/>
    <property type="project" value="InterPro"/>
</dbReference>
<dbReference type="InterPro" id="IPR009003">
    <property type="entry name" value="Peptidase_S1_PA"/>
</dbReference>
<accession>A0A8J1UT73</accession>
<dbReference type="PANTHER" id="PTHR24252:SF7">
    <property type="entry name" value="HYALIN"/>
    <property type="match status" value="1"/>
</dbReference>
<dbReference type="Gene3D" id="2.40.10.10">
    <property type="entry name" value="Trypsin-like serine proteases"/>
    <property type="match status" value="1"/>
</dbReference>
<dbReference type="Pfam" id="PF00089">
    <property type="entry name" value="Trypsin"/>
    <property type="match status" value="1"/>
</dbReference>
<gene>
    <name evidence="2" type="ORF">OFUS_LOCUS6725</name>
</gene>
<dbReference type="InterPro" id="IPR001314">
    <property type="entry name" value="Peptidase_S1A"/>
</dbReference>
<keyword evidence="3" id="KW-1185">Reference proteome</keyword>
<dbReference type="SUPFAM" id="SSF50494">
    <property type="entry name" value="Trypsin-like serine proteases"/>
    <property type="match status" value="1"/>
</dbReference>
<sequence length="280" mass="31048">MYTLLILFLTLFDVCRTDSSAQWDPACGISKYPDAGSERPGRAKRIVGGTLSRQGEFPWIVSIESGDSGFHGCNGFIIDSQWVVSAQHCYGVGTDPADLTIWVQNFYQYPQDGTPHTPTTIVFHPDYDNESYEHDIVMMKLPTPLVWNDDLRPICMPEAGNLYEGADAWLAGWGNEYQGGPPTADLQHVQLTIITNDDCKIQVGPNDEWMVLPNTLCHRGDGKDAGDGDSGGLIMVKDSNNTFRAAGIQSWGYWPAGERPSVCTRITSHIDYINQVRQNN</sequence>
<keyword evidence="1" id="KW-1015">Disulfide bond</keyword>
<dbReference type="AlphaFoldDB" id="A0A8J1UT73"/>
<evidence type="ECO:0000313" key="3">
    <source>
        <dbReference type="Proteomes" id="UP000749559"/>
    </source>
</evidence>
<organism evidence="2 3">
    <name type="scientific">Owenia fusiformis</name>
    <name type="common">Polychaete worm</name>
    <dbReference type="NCBI Taxonomy" id="6347"/>
    <lineage>
        <taxon>Eukaryota</taxon>
        <taxon>Metazoa</taxon>
        <taxon>Spiralia</taxon>
        <taxon>Lophotrochozoa</taxon>
        <taxon>Annelida</taxon>
        <taxon>Polychaeta</taxon>
        <taxon>Sedentaria</taxon>
        <taxon>Canalipalpata</taxon>
        <taxon>Sabellida</taxon>
        <taxon>Oweniida</taxon>
        <taxon>Oweniidae</taxon>
        <taxon>Owenia</taxon>
    </lineage>
</organism>